<evidence type="ECO:0000313" key="3">
    <source>
        <dbReference type="Proteomes" id="UP000233551"/>
    </source>
</evidence>
<accession>A0A2I0HUM5</accession>
<sequence length="134" mass="14743">MAELSESEKARAVSYNAAIVAVTQRSQTTAENATDTAEQLLQKEKQRRGNDKGWNCDGVKERESSETSLERERSQMEELVMNPSEQGGEKEGVDEGAHCCSVRQQRTVGKKKNPVGEDGDADGAKMKIRRGARS</sequence>
<reference evidence="2 3" key="1">
    <citation type="submission" date="2017-11" db="EMBL/GenBank/DDBJ databases">
        <title>De-novo sequencing of pomegranate (Punica granatum L.) genome.</title>
        <authorList>
            <person name="Akparov Z."/>
            <person name="Amiraslanov A."/>
            <person name="Hajiyeva S."/>
            <person name="Abbasov M."/>
            <person name="Kaur K."/>
            <person name="Hamwieh A."/>
            <person name="Solovyev V."/>
            <person name="Salamov A."/>
            <person name="Braich B."/>
            <person name="Kosarev P."/>
            <person name="Mahmoud A."/>
            <person name="Hajiyev E."/>
            <person name="Babayeva S."/>
            <person name="Izzatullayeva V."/>
            <person name="Mammadov A."/>
            <person name="Mammadov A."/>
            <person name="Sharifova S."/>
            <person name="Ojaghi J."/>
            <person name="Eynullazada K."/>
            <person name="Bayramov B."/>
            <person name="Abdulazimova A."/>
            <person name="Shahmuradov I."/>
        </authorList>
    </citation>
    <scope>NUCLEOTIDE SEQUENCE [LARGE SCALE GENOMIC DNA]</scope>
    <source>
        <strain evidence="3">cv. AG2017</strain>
        <tissue evidence="2">Leaf</tissue>
    </source>
</reference>
<dbReference type="Proteomes" id="UP000233551">
    <property type="component" value="Unassembled WGS sequence"/>
</dbReference>
<feature type="compositionally biased region" description="Basic and acidic residues" evidence="1">
    <location>
        <begin position="58"/>
        <end position="76"/>
    </location>
</feature>
<feature type="compositionally biased region" description="Polar residues" evidence="1">
    <location>
        <begin position="25"/>
        <end position="39"/>
    </location>
</feature>
<proteinExistence type="predicted"/>
<name>A0A2I0HUM5_PUNGR</name>
<organism evidence="2 3">
    <name type="scientific">Punica granatum</name>
    <name type="common">Pomegranate</name>
    <dbReference type="NCBI Taxonomy" id="22663"/>
    <lineage>
        <taxon>Eukaryota</taxon>
        <taxon>Viridiplantae</taxon>
        <taxon>Streptophyta</taxon>
        <taxon>Embryophyta</taxon>
        <taxon>Tracheophyta</taxon>
        <taxon>Spermatophyta</taxon>
        <taxon>Magnoliopsida</taxon>
        <taxon>eudicotyledons</taxon>
        <taxon>Gunneridae</taxon>
        <taxon>Pentapetalae</taxon>
        <taxon>rosids</taxon>
        <taxon>malvids</taxon>
        <taxon>Myrtales</taxon>
        <taxon>Lythraceae</taxon>
        <taxon>Punica</taxon>
    </lineage>
</organism>
<evidence type="ECO:0000313" key="2">
    <source>
        <dbReference type="EMBL" id="PKI34976.1"/>
    </source>
</evidence>
<keyword evidence="3" id="KW-1185">Reference proteome</keyword>
<evidence type="ECO:0000256" key="1">
    <source>
        <dbReference type="SAM" id="MobiDB-lite"/>
    </source>
</evidence>
<dbReference type="EMBL" id="PGOL01005536">
    <property type="protein sequence ID" value="PKI34976.1"/>
    <property type="molecule type" value="Genomic_DNA"/>
</dbReference>
<dbReference type="AlphaFoldDB" id="A0A2I0HUM5"/>
<protein>
    <submittedName>
        <fullName evidence="2">Uncharacterized protein</fullName>
    </submittedName>
</protein>
<gene>
    <name evidence="2" type="ORF">CRG98_044633</name>
</gene>
<feature type="region of interest" description="Disordered" evidence="1">
    <location>
        <begin position="25"/>
        <end position="134"/>
    </location>
</feature>
<feature type="compositionally biased region" description="Basic and acidic residues" evidence="1">
    <location>
        <begin position="87"/>
        <end position="97"/>
    </location>
</feature>
<feature type="compositionally biased region" description="Basic and acidic residues" evidence="1">
    <location>
        <begin position="41"/>
        <end position="51"/>
    </location>
</feature>
<comment type="caution">
    <text evidence="2">The sequence shown here is derived from an EMBL/GenBank/DDBJ whole genome shotgun (WGS) entry which is preliminary data.</text>
</comment>